<comment type="cofactor">
    <cofactor evidence="1">
        <name>Zn(2+)</name>
        <dbReference type="ChEBI" id="CHEBI:29105"/>
    </cofactor>
</comment>
<comment type="caution">
    <text evidence="10">The sequence shown here is derived from an EMBL/GenBank/DDBJ whole genome shotgun (WGS) entry which is preliminary data.</text>
</comment>
<evidence type="ECO:0000256" key="6">
    <source>
        <dbReference type="ARBA" id="ARBA00022833"/>
    </source>
</evidence>
<feature type="domain" description="Peptidase M13 N-terminal" evidence="9">
    <location>
        <begin position="31"/>
        <end position="406"/>
    </location>
</feature>
<dbReference type="Proteomes" id="UP000321155">
    <property type="component" value="Unassembled WGS sequence"/>
</dbReference>
<dbReference type="GO" id="GO:0008237">
    <property type="term" value="F:metallopeptidase activity"/>
    <property type="evidence" value="ECO:0007669"/>
    <property type="project" value="UniProtKB-KW"/>
</dbReference>
<evidence type="ECO:0000256" key="1">
    <source>
        <dbReference type="ARBA" id="ARBA00001947"/>
    </source>
</evidence>
<dbReference type="Pfam" id="PF01431">
    <property type="entry name" value="Peptidase_M13"/>
    <property type="match status" value="1"/>
</dbReference>
<keyword evidence="11" id="KW-1185">Reference proteome</keyword>
<gene>
    <name evidence="10" type="ORF">KFL01_23750</name>
</gene>
<keyword evidence="6" id="KW-0862">Zinc</keyword>
<dbReference type="CDD" id="cd08662">
    <property type="entry name" value="M13"/>
    <property type="match status" value="1"/>
</dbReference>
<organism evidence="10 11">
    <name type="scientific">Kocuria flava</name>
    <dbReference type="NCBI Taxonomy" id="446860"/>
    <lineage>
        <taxon>Bacteria</taxon>
        <taxon>Bacillati</taxon>
        <taxon>Actinomycetota</taxon>
        <taxon>Actinomycetes</taxon>
        <taxon>Micrococcales</taxon>
        <taxon>Micrococcaceae</taxon>
        <taxon>Kocuria</taxon>
    </lineage>
</organism>
<evidence type="ECO:0000313" key="11">
    <source>
        <dbReference type="Proteomes" id="UP000321155"/>
    </source>
</evidence>
<dbReference type="SUPFAM" id="SSF55486">
    <property type="entry name" value="Metalloproteases ('zincins'), catalytic domain"/>
    <property type="match status" value="1"/>
</dbReference>
<accession>A0ABQ0X7L9</accession>
<evidence type="ECO:0000313" key="10">
    <source>
        <dbReference type="EMBL" id="GEO93069.1"/>
    </source>
</evidence>
<comment type="similarity">
    <text evidence="2">Belongs to the peptidase M13 family.</text>
</comment>
<keyword evidence="3" id="KW-0645">Protease</keyword>
<name>A0ABQ0X7L9_9MICC</name>
<dbReference type="PROSITE" id="PS51885">
    <property type="entry name" value="NEPRILYSIN"/>
    <property type="match status" value="1"/>
</dbReference>
<evidence type="ECO:0000256" key="7">
    <source>
        <dbReference type="ARBA" id="ARBA00023049"/>
    </source>
</evidence>
<evidence type="ECO:0000256" key="3">
    <source>
        <dbReference type="ARBA" id="ARBA00022670"/>
    </source>
</evidence>
<reference evidence="10 11" key="1">
    <citation type="submission" date="2019-07" db="EMBL/GenBank/DDBJ databases">
        <title>Whole genome shotgun sequence of Kocuria flava NBRC 107626.</title>
        <authorList>
            <person name="Hosoyama A."/>
            <person name="Uohara A."/>
            <person name="Ohji S."/>
            <person name="Ichikawa N."/>
        </authorList>
    </citation>
    <scope>NUCLEOTIDE SEQUENCE [LARGE SCALE GENOMIC DNA]</scope>
    <source>
        <strain evidence="10 11">NBRC 107626</strain>
    </source>
</reference>
<evidence type="ECO:0000259" key="8">
    <source>
        <dbReference type="Pfam" id="PF01431"/>
    </source>
</evidence>
<evidence type="ECO:0000256" key="5">
    <source>
        <dbReference type="ARBA" id="ARBA00022801"/>
    </source>
</evidence>
<dbReference type="InterPro" id="IPR024079">
    <property type="entry name" value="MetalloPept_cat_dom_sf"/>
</dbReference>
<dbReference type="PANTHER" id="PTHR11733">
    <property type="entry name" value="ZINC METALLOPROTEASE FAMILY M13 NEPRILYSIN-RELATED"/>
    <property type="match status" value="1"/>
</dbReference>
<dbReference type="Gene3D" id="3.40.390.10">
    <property type="entry name" value="Collagenase (Catalytic Domain)"/>
    <property type="match status" value="1"/>
</dbReference>
<dbReference type="EMBL" id="BJZR01000081">
    <property type="protein sequence ID" value="GEO93069.1"/>
    <property type="molecule type" value="Genomic_DNA"/>
</dbReference>
<dbReference type="InterPro" id="IPR008753">
    <property type="entry name" value="Peptidase_M13_N"/>
</dbReference>
<dbReference type="PRINTS" id="PR00786">
    <property type="entry name" value="NEPRILYSIN"/>
</dbReference>
<dbReference type="InterPro" id="IPR018497">
    <property type="entry name" value="Peptidase_M13_C"/>
</dbReference>
<sequence length="668" mass="74849">MRRRGRYRGDMTDTATSSVFDLSGFDRSVRPQDDLYRHVNGAWLARTEIPDDKPSVGAFIELRDQAEAAVRELITTARAGDPQEVESKIANLYASFMDEERIEALGAEPLAADLAEVDAVTDVPGLVRHLGRMIRRGIGGLVEIDVDSDPGDPERYLAFVGQSGLGLPDEEYYRDDQHAPVRAEYLAHVEQMLALAGVEDAGEQARAVVDLETRIAAHHWDKVTVRDLTKMYNPMAFEELAGTTTALDWALLAEGAELPVSALATVVNAQPTFFTGVEELLDEQLLDAWRAWARWHLVSARAPWLSAEFVEADFAFYGTVLSGTPRLKDRWKRGVELVNGVLGEAVGELYVAAHFSPTAKERMDELVANLLEAYRISITELDWMTEPTRQEALKKLSQFTPKIGYPEKWKDYSALEIRPDDLVGNLVRTRAFRLAELVRKAGNPVERHEWLMTPQTVNAYYHPLRNEIVFPAAILQPPFFDEHADDAVNYGAIGAVIGHEIGHGFDDKGSTCDGDGRLRNWWSDEDRRAFEERTAALVRQFDDLVPAQFGDDGPSVNGELTLGENIGDLGGLSIAHRAWELSRDSAFGAGELVDGYTPAQRLFLSWAYVWQQKSRDEALRQRIATDPHSPNEFRANQTLRNVPAFYEAFGLTDADELWLPEAERVRIW</sequence>
<proteinExistence type="inferred from homology"/>
<evidence type="ECO:0000256" key="4">
    <source>
        <dbReference type="ARBA" id="ARBA00022723"/>
    </source>
</evidence>
<keyword evidence="4" id="KW-0479">Metal-binding</keyword>
<dbReference type="PANTHER" id="PTHR11733:SF167">
    <property type="entry name" value="FI17812P1-RELATED"/>
    <property type="match status" value="1"/>
</dbReference>
<feature type="domain" description="Peptidase M13 C-terminal" evidence="8">
    <location>
        <begin position="458"/>
        <end position="663"/>
    </location>
</feature>
<dbReference type="Pfam" id="PF05649">
    <property type="entry name" value="Peptidase_M13_N"/>
    <property type="match status" value="1"/>
</dbReference>
<keyword evidence="7 10" id="KW-0482">Metalloprotease</keyword>
<keyword evidence="5" id="KW-0378">Hydrolase</keyword>
<dbReference type="InterPro" id="IPR042089">
    <property type="entry name" value="Peptidase_M13_dom_2"/>
</dbReference>
<protein>
    <submittedName>
        <fullName evidence="10">Zinc metalloprotease</fullName>
    </submittedName>
</protein>
<dbReference type="InterPro" id="IPR000718">
    <property type="entry name" value="Peptidase_M13"/>
</dbReference>
<dbReference type="Gene3D" id="1.10.1380.10">
    <property type="entry name" value="Neutral endopeptidase , domain2"/>
    <property type="match status" value="1"/>
</dbReference>
<evidence type="ECO:0000256" key="2">
    <source>
        <dbReference type="ARBA" id="ARBA00007357"/>
    </source>
</evidence>
<evidence type="ECO:0000259" key="9">
    <source>
        <dbReference type="Pfam" id="PF05649"/>
    </source>
</evidence>